<dbReference type="EMBL" id="KV700127">
    <property type="protein sequence ID" value="OCF33130.1"/>
    <property type="molecule type" value="Genomic_DNA"/>
</dbReference>
<dbReference type="OrthoDB" id="937at2759"/>
<dbReference type="InterPro" id="IPR018794">
    <property type="entry name" value="UPF0538"/>
</dbReference>
<proteinExistence type="predicted"/>
<dbReference type="AlphaFoldDB" id="A0A1B9GPY2"/>
<protein>
    <submittedName>
        <fullName evidence="1">Uncharacterized protein</fullName>
    </submittedName>
</protein>
<dbReference type="Pfam" id="PF10209">
    <property type="entry name" value="DUF2340"/>
    <property type="match status" value="1"/>
</dbReference>
<name>A0A1B9GPY2_9TREE</name>
<accession>A0A1B9GPY2</accession>
<sequence>MSYPAFNPVHQENEHEPLATELHPIEDATLTIRVIKSFEFRTQKSMVLKHLNLAQMSVGELMELVREGEQSPGLDVLIYINLHESEYRGQVVAKGASALSQ</sequence>
<keyword evidence="2" id="KW-1185">Reference proteome</keyword>
<dbReference type="Proteomes" id="UP000092666">
    <property type="component" value="Unassembled WGS sequence"/>
</dbReference>
<evidence type="ECO:0000313" key="1">
    <source>
        <dbReference type="EMBL" id="OCF33130.1"/>
    </source>
</evidence>
<organism evidence="1 2">
    <name type="scientific">Kwoniella heveanensis BCC8398</name>
    <dbReference type="NCBI Taxonomy" id="1296120"/>
    <lineage>
        <taxon>Eukaryota</taxon>
        <taxon>Fungi</taxon>
        <taxon>Dikarya</taxon>
        <taxon>Basidiomycota</taxon>
        <taxon>Agaricomycotina</taxon>
        <taxon>Tremellomycetes</taxon>
        <taxon>Tremellales</taxon>
        <taxon>Cryptococcaceae</taxon>
        <taxon>Kwoniella</taxon>
    </lineage>
</organism>
<reference evidence="2" key="2">
    <citation type="submission" date="2013-12" db="EMBL/GenBank/DDBJ databases">
        <title>Evolution of pathogenesis and genome organization in the Tremellales.</title>
        <authorList>
            <person name="Cuomo C."/>
            <person name="Litvintseva A."/>
            <person name="Heitman J."/>
            <person name="Chen Y."/>
            <person name="Sun S."/>
            <person name="Springer D."/>
            <person name="Dromer F."/>
            <person name="Young S."/>
            <person name="Zeng Q."/>
            <person name="Chapman S."/>
            <person name="Gujja S."/>
            <person name="Saif S."/>
            <person name="Birren B."/>
        </authorList>
    </citation>
    <scope>NUCLEOTIDE SEQUENCE [LARGE SCALE GENOMIC DNA]</scope>
    <source>
        <strain evidence="2">BCC8398</strain>
    </source>
</reference>
<reference evidence="1 2" key="1">
    <citation type="submission" date="2013-07" db="EMBL/GenBank/DDBJ databases">
        <title>The Genome Sequence of Cryptococcus heveanensis BCC8398.</title>
        <authorList>
            <consortium name="The Broad Institute Genome Sequencing Platform"/>
            <person name="Cuomo C."/>
            <person name="Litvintseva A."/>
            <person name="Chen Y."/>
            <person name="Heitman J."/>
            <person name="Sun S."/>
            <person name="Springer D."/>
            <person name="Dromer F."/>
            <person name="Young S.K."/>
            <person name="Zeng Q."/>
            <person name="Gargeya S."/>
            <person name="Fitzgerald M."/>
            <person name="Abouelleil A."/>
            <person name="Alvarado L."/>
            <person name="Berlin A.M."/>
            <person name="Chapman S.B."/>
            <person name="Dewar J."/>
            <person name="Goldberg J."/>
            <person name="Griggs A."/>
            <person name="Gujja S."/>
            <person name="Hansen M."/>
            <person name="Howarth C."/>
            <person name="Imamovic A."/>
            <person name="Larimer J."/>
            <person name="McCowan C."/>
            <person name="Murphy C."/>
            <person name="Pearson M."/>
            <person name="Priest M."/>
            <person name="Roberts A."/>
            <person name="Saif S."/>
            <person name="Shea T."/>
            <person name="Sykes S."/>
            <person name="Wortman J."/>
            <person name="Nusbaum C."/>
            <person name="Birren B."/>
        </authorList>
    </citation>
    <scope>NUCLEOTIDE SEQUENCE [LARGE SCALE GENOMIC DNA]</scope>
    <source>
        <strain evidence="1 2">BCC8398</strain>
    </source>
</reference>
<gene>
    <name evidence="1" type="ORF">I316_05175</name>
</gene>
<evidence type="ECO:0000313" key="2">
    <source>
        <dbReference type="Proteomes" id="UP000092666"/>
    </source>
</evidence>